<accession>A0A2A6CHQ7</accession>
<name>A0A2A6CHQ7_PRIPA</name>
<dbReference type="EnsemblMetazoa" id="PPA44701.1">
    <property type="protein sequence ID" value="PPA44701.1"/>
    <property type="gene ID" value="WBGene00283070"/>
</dbReference>
<proteinExistence type="predicted"/>
<evidence type="ECO:0000313" key="2">
    <source>
        <dbReference type="Proteomes" id="UP000005239"/>
    </source>
</evidence>
<accession>A0A8R1V2Q3</accession>
<organism evidence="1 2">
    <name type="scientific">Pristionchus pacificus</name>
    <name type="common">Parasitic nematode worm</name>
    <dbReference type="NCBI Taxonomy" id="54126"/>
    <lineage>
        <taxon>Eukaryota</taxon>
        <taxon>Metazoa</taxon>
        <taxon>Ecdysozoa</taxon>
        <taxon>Nematoda</taxon>
        <taxon>Chromadorea</taxon>
        <taxon>Rhabditida</taxon>
        <taxon>Rhabditina</taxon>
        <taxon>Diplogasteromorpha</taxon>
        <taxon>Diplogasteroidea</taxon>
        <taxon>Neodiplogasteridae</taxon>
        <taxon>Pristionchus</taxon>
    </lineage>
</organism>
<reference evidence="1" key="2">
    <citation type="submission" date="2022-06" db="UniProtKB">
        <authorList>
            <consortium name="EnsemblMetazoa"/>
        </authorList>
    </citation>
    <scope>IDENTIFICATION</scope>
    <source>
        <strain evidence="1">PS312</strain>
    </source>
</reference>
<sequence length="205" mass="19919">MGAFSRDEEGEAERGVDASEYAGEMGTLFTCTGVVATGVGATVTWAGGLLLSEEGGTEEVPTRVSGMGATAARVGPLAATLGGAGAGAALGDGTTLGGDGDTTTTAAVGAEPTMAGVEAGGRGDVAAASRANGEWPITDTLGTIDGPRGRGCWVTVAEGTVVVDQHGGGAVAVLGRGGGREPRTRSIVRAGSDEPRRAITVATSS</sequence>
<dbReference type="AlphaFoldDB" id="A0A2A6CHQ7"/>
<evidence type="ECO:0000313" key="1">
    <source>
        <dbReference type="EnsemblMetazoa" id="PPA44701.1"/>
    </source>
</evidence>
<gene>
    <name evidence="1" type="primary">WBGene00283070</name>
</gene>
<reference evidence="2" key="1">
    <citation type="journal article" date="2008" name="Nat. Genet.">
        <title>The Pristionchus pacificus genome provides a unique perspective on nematode lifestyle and parasitism.</title>
        <authorList>
            <person name="Dieterich C."/>
            <person name="Clifton S.W."/>
            <person name="Schuster L.N."/>
            <person name="Chinwalla A."/>
            <person name="Delehaunty K."/>
            <person name="Dinkelacker I."/>
            <person name="Fulton L."/>
            <person name="Fulton R."/>
            <person name="Godfrey J."/>
            <person name="Minx P."/>
            <person name="Mitreva M."/>
            <person name="Roeseler W."/>
            <person name="Tian H."/>
            <person name="Witte H."/>
            <person name="Yang S.P."/>
            <person name="Wilson R.K."/>
            <person name="Sommer R.J."/>
        </authorList>
    </citation>
    <scope>NUCLEOTIDE SEQUENCE [LARGE SCALE GENOMIC DNA]</scope>
    <source>
        <strain evidence="2">PS312</strain>
    </source>
</reference>
<keyword evidence="2" id="KW-1185">Reference proteome</keyword>
<dbReference type="Proteomes" id="UP000005239">
    <property type="component" value="Unassembled WGS sequence"/>
</dbReference>
<protein>
    <submittedName>
        <fullName evidence="1">Uncharacterized protein</fullName>
    </submittedName>
</protein>